<dbReference type="PROSITE" id="PS50927">
    <property type="entry name" value="BULB_LECTIN"/>
    <property type="match status" value="1"/>
</dbReference>
<dbReference type="GO" id="GO:0004674">
    <property type="term" value="F:protein serine/threonine kinase activity"/>
    <property type="evidence" value="ECO:0007669"/>
    <property type="project" value="UniProtKB-KW"/>
</dbReference>
<feature type="binding site" evidence="20">
    <location>
        <position position="479"/>
    </location>
    <ligand>
        <name>ATP</name>
        <dbReference type="ChEBI" id="CHEBI:30616"/>
    </ligand>
</feature>
<sequence>MTGNSSFPRTSYTYYLDSGLPSTWYNNNSVTMDGWKMRVLLLIQDYSRSLGFYCGFYSEGSSDFYSLAVVAVGGGGHDVVWSTKGDYIVRENASLQLTRDEGLILRESYGYTVWSANTSGKPVVGMNLTEAGNLVLFGDEGAVLWQSFDHPEDTLLIGQRLYEGQNLVPSFYSSKLGRDSPFFATLTPAANFSAFFNTSDGRFLMYYQLALDNNSRNRSGLQYVEAEQKKFVVNLGTSKASNHLEYIVFVKMDQGGRLRTYWYNPEGSGTDIVDMVTQECQNSPGRYLLTEVRDVIYSNSNNADVGIISIRTVNECKKACLQSCSCTAVVFTYNTDVSDGKCYMPSEIYSTGYNSTGQSNLLAFIKVLNPNGSPEEDKPEVPASSWTRRHRKKLTIIAASTAGGVTIILLILVCLVMLRKNQEEEDGDENLKQVPGMPLRFSYEALRIATENFKEMLGSGGFGSVFKGVLTDGTRIAVKRLDKVSQGMREFLAEVETIGSLHHFNLVRLVGFCAEKSCRILVYEYMTNGSLDSWIFNPDLACCLDWQTRKKIILDIAKGLAYLHEECRQKVIHLDIKPHNILLDENFNAKVSDFGLAKLINRDESQVLTTLRGTPGYLAPEWKELRVTVKVDVYSFGIVVLEVISKRRNVDSSRSESSFHLLKMLQKKAEEDQIIDLVEDFDEEMQNNREEVVKMVRIGAWCLQNDLTKRPSMSTVVKVLEGLVEVDPDINYTFSHAMAFASVANDHITVAPVKNTPGAPPPSLPSRHRKKLAQMMSASAAGGLIIIVLIVLIYIVVSQENGLDNNGGDNLKQVPGMPLWFSFEELEIATENFKETLGCGGFGSVFKGVLANGTMVAVKRLDKMSHDMREFLAEVETIGSIHHFNLVRLVGFCAEKSCRLLVYEYMSNGSLDNWIFCRDQSHCLDWQTRKKVILDIAKGLAYVHEDCRQKIIHLDIKPHNILLDGSFNAKVSDFGLSKLIERDESQVLIPMRGTPGYLAPELQRAIVTVKADVYSFGIVVLEIVSKRRNVDSSRSESSFHLLEMLQKKAEEDQLIDIVEDLDEEMQNNREEVERMIRTGAWCLQNNHKKRPLMSTVVKVLEGVMEVEPNISFKFSHAMVSASVANDHITVAPEASILSAPR</sequence>
<dbReference type="PROSITE" id="PS00108">
    <property type="entry name" value="PROTEIN_KINASE_ST"/>
    <property type="match status" value="2"/>
</dbReference>
<evidence type="ECO:0000256" key="20">
    <source>
        <dbReference type="PROSITE-ProRule" id="PRU10141"/>
    </source>
</evidence>
<keyword evidence="10 20" id="KW-0547">Nucleotide-binding</keyword>
<dbReference type="Gene3D" id="3.30.200.20">
    <property type="entry name" value="Phosphorylase Kinase, domain 1"/>
    <property type="match status" value="2"/>
</dbReference>
<evidence type="ECO:0000259" key="23">
    <source>
        <dbReference type="PROSITE" id="PS50011"/>
    </source>
</evidence>
<keyword evidence="7 22" id="KW-0812">Transmembrane</keyword>
<dbReference type="Pfam" id="PF08276">
    <property type="entry name" value="PAN_2"/>
    <property type="match status" value="1"/>
</dbReference>
<dbReference type="AlphaFoldDB" id="A0A2P5FFA8"/>
<proteinExistence type="predicted"/>
<dbReference type="GO" id="GO:0030246">
    <property type="term" value="F:carbohydrate binding"/>
    <property type="evidence" value="ECO:0007669"/>
    <property type="project" value="UniProtKB-KW"/>
</dbReference>
<dbReference type="InterPro" id="IPR036426">
    <property type="entry name" value="Bulb-type_lectin_dom_sf"/>
</dbReference>
<evidence type="ECO:0000259" key="24">
    <source>
        <dbReference type="PROSITE" id="PS50927"/>
    </source>
</evidence>
<evidence type="ECO:0000256" key="19">
    <source>
        <dbReference type="ARBA" id="ARBA00048679"/>
    </source>
</evidence>
<dbReference type="CDD" id="cd01098">
    <property type="entry name" value="PAN_AP_plant"/>
    <property type="match status" value="1"/>
</dbReference>
<dbReference type="SMART" id="SM00220">
    <property type="entry name" value="S_TKc"/>
    <property type="match status" value="2"/>
</dbReference>
<keyword evidence="6" id="KW-0808">Transferase</keyword>
<comment type="subcellular location">
    <subcellularLocation>
        <location evidence="1">Membrane</location>
        <topology evidence="1">Single-pass type I membrane protein</topology>
    </subcellularLocation>
</comment>
<dbReference type="GO" id="GO:0016020">
    <property type="term" value="C:membrane"/>
    <property type="evidence" value="ECO:0007669"/>
    <property type="project" value="UniProtKB-SubCell"/>
</dbReference>
<feature type="transmembrane region" description="Helical" evidence="22">
    <location>
        <begin position="394"/>
        <end position="418"/>
    </location>
</feature>
<keyword evidence="12 20" id="KW-0067">ATP-binding</keyword>
<dbReference type="Gene3D" id="2.90.10.10">
    <property type="entry name" value="Bulb-type lectin domain"/>
    <property type="match status" value="1"/>
</dbReference>
<organism evidence="26 27">
    <name type="scientific">Trema orientale</name>
    <name type="common">Charcoal tree</name>
    <name type="synonym">Celtis orientalis</name>
    <dbReference type="NCBI Taxonomy" id="63057"/>
    <lineage>
        <taxon>Eukaryota</taxon>
        <taxon>Viridiplantae</taxon>
        <taxon>Streptophyta</taxon>
        <taxon>Embryophyta</taxon>
        <taxon>Tracheophyta</taxon>
        <taxon>Spermatophyta</taxon>
        <taxon>Magnoliopsida</taxon>
        <taxon>eudicotyledons</taxon>
        <taxon>Gunneridae</taxon>
        <taxon>Pentapetalae</taxon>
        <taxon>rosids</taxon>
        <taxon>fabids</taxon>
        <taxon>Rosales</taxon>
        <taxon>Cannabaceae</taxon>
        <taxon>Trema</taxon>
    </lineage>
</organism>
<evidence type="ECO:0000313" key="27">
    <source>
        <dbReference type="Proteomes" id="UP000237000"/>
    </source>
</evidence>
<dbReference type="FunFam" id="1.10.510.10:FF:000248">
    <property type="entry name" value="S-receptor-like kinase 5"/>
    <property type="match status" value="2"/>
</dbReference>
<keyword evidence="11 26" id="KW-0418">Kinase</keyword>
<evidence type="ECO:0000256" key="2">
    <source>
        <dbReference type="ARBA" id="ARBA00012513"/>
    </source>
</evidence>
<evidence type="ECO:0000256" key="15">
    <source>
        <dbReference type="ARBA" id="ARBA00023157"/>
    </source>
</evidence>
<dbReference type="PANTHER" id="PTHR47976:SF66">
    <property type="entry name" value="G-TYPE LECTIN S-RECEPTOR-LIKE SERINE_THREONINE-PROTEIN KINASE SD2-5"/>
    <property type="match status" value="1"/>
</dbReference>
<keyword evidence="21" id="KW-0175">Coiled coil</keyword>
<dbReference type="SMART" id="SM00108">
    <property type="entry name" value="B_lectin"/>
    <property type="match status" value="1"/>
</dbReference>
<evidence type="ECO:0000256" key="22">
    <source>
        <dbReference type="SAM" id="Phobius"/>
    </source>
</evidence>
<dbReference type="Pfam" id="PF00069">
    <property type="entry name" value="Pkinase"/>
    <property type="match status" value="2"/>
</dbReference>
<dbReference type="InterPro" id="IPR001480">
    <property type="entry name" value="Bulb-type_lectin_dom"/>
</dbReference>
<feature type="domain" description="Protein kinase" evidence="23">
    <location>
        <begin position="831"/>
        <end position="1093"/>
    </location>
</feature>
<keyword evidence="8" id="KW-0732">Signal</keyword>
<evidence type="ECO:0000256" key="1">
    <source>
        <dbReference type="ARBA" id="ARBA00004479"/>
    </source>
</evidence>
<dbReference type="OrthoDB" id="4062651at2759"/>
<protein>
    <recommendedName>
        <fullName evidence="2">non-specific serine/threonine protein kinase</fullName>
        <ecNumber evidence="2">2.7.11.1</ecNumber>
    </recommendedName>
</protein>
<keyword evidence="9" id="KW-0430">Lectin</keyword>
<dbReference type="EC" id="2.7.11.1" evidence="2"/>
<evidence type="ECO:0000256" key="12">
    <source>
        <dbReference type="ARBA" id="ARBA00022840"/>
    </source>
</evidence>
<dbReference type="STRING" id="63057.A0A2P5FFA8"/>
<dbReference type="EMBL" id="JXTC01000038">
    <property type="protein sequence ID" value="PON96483.1"/>
    <property type="molecule type" value="Genomic_DNA"/>
</dbReference>
<dbReference type="InterPro" id="IPR000719">
    <property type="entry name" value="Prot_kinase_dom"/>
</dbReference>
<evidence type="ECO:0000256" key="8">
    <source>
        <dbReference type="ARBA" id="ARBA00022729"/>
    </source>
</evidence>
<keyword evidence="13 22" id="KW-1133">Transmembrane helix</keyword>
<evidence type="ECO:0000256" key="18">
    <source>
        <dbReference type="ARBA" id="ARBA00047899"/>
    </source>
</evidence>
<dbReference type="PROSITE" id="PS00107">
    <property type="entry name" value="PROTEIN_KINASE_ATP"/>
    <property type="match status" value="2"/>
</dbReference>
<keyword evidence="5" id="KW-0597">Phosphoprotein</keyword>
<comment type="caution">
    <text evidence="26">The sequence shown here is derived from an EMBL/GenBank/DDBJ whole genome shotgun (WGS) entry which is preliminary data.</text>
</comment>
<keyword evidence="27" id="KW-1185">Reference proteome</keyword>
<gene>
    <name evidence="26" type="ORF">TorRG33x02_077560</name>
</gene>
<dbReference type="PROSITE" id="PS50011">
    <property type="entry name" value="PROTEIN_KINASE_DOM"/>
    <property type="match status" value="2"/>
</dbReference>
<dbReference type="InterPro" id="IPR011009">
    <property type="entry name" value="Kinase-like_dom_sf"/>
</dbReference>
<evidence type="ECO:0000256" key="17">
    <source>
        <dbReference type="ARBA" id="ARBA00023180"/>
    </source>
</evidence>
<feature type="transmembrane region" description="Helical" evidence="22">
    <location>
        <begin position="776"/>
        <end position="797"/>
    </location>
</feature>
<dbReference type="Pfam" id="PF01453">
    <property type="entry name" value="B_lectin"/>
    <property type="match status" value="1"/>
</dbReference>
<evidence type="ECO:0000256" key="11">
    <source>
        <dbReference type="ARBA" id="ARBA00022777"/>
    </source>
</evidence>
<feature type="domain" description="Bulb-type lectin" evidence="24">
    <location>
        <begin position="16"/>
        <end position="149"/>
    </location>
</feature>
<dbReference type="Proteomes" id="UP000237000">
    <property type="component" value="Unassembled WGS sequence"/>
</dbReference>
<evidence type="ECO:0000256" key="21">
    <source>
        <dbReference type="SAM" id="Coils"/>
    </source>
</evidence>
<keyword evidence="17" id="KW-0325">Glycoprotein</keyword>
<evidence type="ECO:0000256" key="5">
    <source>
        <dbReference type="ARBA" id="ARBA00022553"/>
    </source>
</evidence>
<dbReference type="Gene3D" id="1.10.510.10">
    <property type="entry name" value="Transferase(Phosphotransferase) domain 1"/>
    <property type="match status" value="2"/>
</dbReference>
<keyword evidence="15" id="KW-1015">Disulfide bond</keyword>
<evidence type="ECO:0000256" key="9">
    <source>
        <dbReference type="ARBA" id="ARBA00022734"/>
    </source>
</evidence>
<reference evidence="27" key="1">
    <citation type="submission" date="2016-06" db="EMBL/GenBank/DDBJ databases">
        <title>Parallel loss of symbiosis genes in relatives of nitrogen-fixing non-legume Parasponia.</title>
        <authorList>
            <person name="Van Velzen R."/>
            <person name="Holmer R."/>
            <person name="Bu F."/>
            <person name="Rutten L."/>
            <person name="Van Zeijl A."/>
            <person name="Liu W."/>
            <person name="Santuari L."/>
            <person name="Cao Q."/>
            <person name="Sharma T."/>
            <person name="Shen D."/>
            <person name="Roswanjaya Y."/>
            <person name="Wardhani T."/>
            <person name="Kalhor M.S."/>
            <person name="Jansen J."/>
            <person name="Van den Hoogen J."/>
            <person name="Gungor B."/>
            <person name="Hartog M."/>
            <person name="Hontelez J."/>
            <person name="Verver J."/>
            <person name="Yang W.-C."/>
            <person name="Schijlen E."/>
            <person name="Repin R."/>
            <person name="Schilthuizen M."/>
            <person name="Schranz E."/>
            <person name="Heidstra R."/>
            <person name="Miyata K."/>
            <person name="Fedorova E."/>
            <person name="Kohlen W."/>
            <person name="Bisseling T."/>
            <person name="Smit S."/>
            <person name="Geurts R."/>
        </authorList>
    </citation>
    <scope>NUCLEOTIDE SEQUENCE [LARGE SCALE GENOMIC DNA]</scope>
    <source>
        <strain evidence="27">cv. RG33-2</strain>
    </source>
</reference>
<dbReference type="SUPFAM" id="SSF51110">
    <property type="entry name" value="alpha-D-mannose-specific plant lectins"/>
    <property type="match status" value="1"/>
</dbReference>
<dbReference type="InterPro" id="IPR003609">
    <property type="entry name" value="Pan_app"/>
</dbReference>
<keyword evidence="14 22" id="KW-0472">Membrane</keyword>
<dbReference type="InterPro" id="IPR051343">
    <property type="entry name" value="G-type_lectin_kinases/EP1-like"/>
</dbReference>
<evidence type="ECO:0000256" key="14">
    <source>
        <dbReference type="ARBA" id="ARBA00023136"/>
    </source>
</evidence>
<keyword evidence="3" id="KW-0723">Serine/threonine-protein kinase</keyword>
<evidence type="ECO:0000256" key="3">
    <source>
        <dbReference type="ARBA" id="ARBA00022527"/>
    </source>
</evidence>
<keyword evidence="4" id="KW-0245">EGF-like domain</keyword>
<keyword evidence="16" id="KW-0675">Receptor</keyword>
<dbReference type="GO" id="GO:0005524">
    <property type="term" value="F:ATP binding"/>
    <property type="evidence" value="ECO:0007669"/>
    <property type="project" value="UniProtKB-UniRule"/>
</dbReference>
<feature type="domain" description="Protein kinase" evidence="23">
    <location>
        <begin position="451"/>
        <end position="724"/>
    </location>
</feature>
<dbReference type="PANTHER" id="PTHR47976">
    <property type="entry name" value="G-TYPE LECTIN S-RECEPTOR-LIKE SERINE/THREONINE-PROTEIN KINASE SD2-5"/>
    <property type="match status" value="1"/>
</dbReference>
<evidence type="ECO:0000313" key="26">
    <source>
        <dbReference type="EMBL" id="PON96483.1"/>
    </source>
</evidence>
<feature type="binding site" evidence="20">
    <location>
        <position position="859"/>
    </location>
    <ligand>
        <name>ATP</name>
        <dbReference type="ChEBI" id="CHEBI:30616"/>
    </ligand>
</feature>
<feature type="coiled-coil region" evidence="21">
    <location>
        <begin position="1051"/>
        <end position="1078"/>
    </location>
</feature>
<dbReference type="CDD" id="cd00028">
    <property type="entry name" value="B_lectin"/>
    <property type="match status" value="1"/>
</dbReference>
<evidence type="ECO:0000256" key="7">
    <source>
        <dbReference type="ARBA" id="ARBA00022692"/>
    </source>
</evidence>
<dbReference type="SUPFAM" id="SSF56112">
    <property type="entry name" value="Protein kinase-like (PK-like)"/>
    <property type="match status" value="2"/>
</dbReference>
<comment type="catalytic activity">
    <reaction evidence="18">
        <text>L-threonyl-[protein] + ATP = O-phospho-L-threonyl-[protein] + ADP + H(+)</text>
        <dbReference type="Rhea" id="RHEA:46608"/>
        <dbReference type="Rhea" id="RHEA-COMP:11060"/>
        <dbReference type="Rhea" id="RHEA-COMP:11605"/>
        <dbReference type="ChEBI" id="CHEBI:15378"/>
        <dbReference type="ChEBI" id="CHEBI:30013"/>
        <dbReference type="ChEBI" id="CHEBI:30616"/>
        <dbReference type="ChEBI" id="CHEBI:61977"/>
        <dbReference type="ChEBI" id="CHEBI:456216"/>
        <dbReference type="EC" id="2.7.11.1"/>
    </reaction>
</comment>
<evidence type="ECO:0000259" key="25">
    <source>
        <dbReference type="PROSITE" id="PS50948"/>
    </source>
</evidence>
<evidence type="ECO:0000256" key="10">
    <source>
        <dbReference type="ARBA" id="ARBA00022741"/>
    </source>
</evidence>
<dbReference type="InParanoid" id="A0A2P5FFA8"/>
<evidence type="ECO:0000256" key="6">
    <source>
        <dbReference type="ARBA" id="ARBA00022679"/>
    </source>
</evidence>
<name>A0A2P5FFA8_TREOI</name>
<evidence type="ECO:0000256" key="4">
    <source>
        <dbReference type="ARBA" id="ARBA00022536"/>
    </source>
</evidence>
<accession>A0A2P5FFA8</accession>
<evidence type="ECO:0000256" key="16">
    <source>
        <dbReference type="ARBA" id="ARBA00023170"/>
    </source>
</evidence>
<dbReference type="FunFam" id="3.30.200.20:FF:000178">
    <property type="entry name" value="serine/threonine-protein kinase PBS1-like"/>
    <property type="match status" value="2"/>
</dbReference>
<dbReference type="InterPro" id="IPR008271">
    <property type="entry name" value="Ser/Thr_kinase_AS"/>
</dbReference>
<comment type="catalytic activity">
    <reaction evidence="19">
        <text>L-seryl-[protein] + ATP = O-phospho-L-seryl-[protein] + ADP + H(+)</text>
        <dbReference type="Rhea" id="RHEA:17989"/>
        <dbReference type="Rhea" id="RHEA-COMP:9863"/>
        <dbReference type="Rhea" id="RHEA-COMP:11604"/>
        <dbReference type="ChEBI" id="CHEBI:15378"/>
        <dbReference type="ChEBI" id="CHEBI:29999"/>
        <dbReference type="ChEBI" id="CHEBI:30616"/>
        <dbReference type="ChEBI" id="CHEBI:83421"/>
        <dbReference type="ChEBI" id="CHEBI:456216"/>
        <dbReference type="EC" id="2.7.11.1"/>
    </reaction>
</comment>
<dbReference type="InterPro" id="IPR017441">
    <property type="entry name" value="Protein_kinase_ATP_BS"/>
</dbReference>
<dbReference type="PROSITE" id="PS50948">
    <property type="entry name" value="PAN"/>
    <property type="match status" value="1"/>
</dbReference>
<evidence type="ECO:0000256" key="13">
    <source>
        <dbReference type="ARBA" id="ARBA00022989"/>
    </source>
</evidence>
<dbReference type="CDD" id="cd14066">
    <property type="entry name" value="STKc_IRAK"/>
    <property type="match status" value="2"/>
</dbReference>
<feature type="domain" description="Apple" evidence="25">
    <location>
        <begin position="280"/>
        <end position="368"/>
    </location>
</feature>